<dbReference type="RefSeq" id="WP_044244765.1">
    <property type="nucleotide sequence ID" value="NZ_ASRX01000038.1"/>
</dbReference>
<comment type="caution">
    <text evidence="2">The sequence shown here is derived from an EMBL/GenBank/DDBJ whole genome shotgun (WGS) entry which is preliminary data.</text>
</comment>
<gene>
    <name evidence="2" type="ORF">CAP_4810</name>
</gene>
<keyword evidence="1" id="KW-0732">Signal</keyword>
<evidence type="ECO:0000256" key="1">
    <source>
        <dbReference type="SAM" id="SignalP"/>
    </source>
</evidence>
<dbReference type="PROSITE" id="PS51257">
    <property type="entry name" value="PROKAR_LIPOPROTEIN"/>
    <property type="match status" value="1"/>
</dbReference>
<dbReference type="EMBL" id="ASRX01000038">
    <property type="protein sequence ID" value="EYF04127.1"/>
    <property type="molecule type" value="Genomic_DNA"/>
</dbReference>
<reference evidence="2 3" key="1">
    <citation type="submission" date="2013-05" db="EMBL/GenBank/DDBJ databases">
        <title>Genome assembly of Chondromyces apiculatus DSM 436.</title>
        <authorList>
            <person name="Sharma G."/>
            <person name="Khatri I."/>
            <person name="Kaur C."/>
            <person name="Mayilraj S."/>
            <person name="Subramanian S."/>
        </authorList>
    </citation>
    <scope>NUCLEOTIDE SEQUENCE [LARGE SCALE GENOMIC DNA]</scope>
    <source>
        <strain evidence="2 3">DSM 436</strain>
    </source>
</reference>
<name>A0A017T568_9BACT</name>
<sequence length="291" mass="30275">MRTKISSTIGLFSLLSLVALGSAGCLSGETESSQDGADHVIAEVQLSATRRIVFVDEGEGRVGVAEVGARNEAPLVTTMIGTEQATPLEIFLATAPSGEVAPLLLLDNHEELATLQGRQDLTPRLEARLAVPLGPLAAIINTGTGPCTEAGWEGPSGIWGSGPDGSWDAVFANSTSIYSNNTTYPAPKQINPLSTWNGSSGTYHTHGACIASDAGADNQITFAMYHSNPGGSIFALLHTEVLSEGTGGNGEWVTYTDFFANNIKTKSQITNVGNAAASFRHSAGAWVPFPG</sequence>
<dbReference type="Proteomes" id="UP000019678">
    <property type="component" value="Unassembled WGS sequence"/>
</dbReference>
<feature type="chain" id="PRO_5001500202" evidence="1">
    <location>
        <begin position="22"/>
        <end position="291"/>
    </location>
</feature>
<dbReference type="STRING" id="1192034.CAP_4810"/>
<protein>
    <submittedName>
        <fullName evidence="2">Uncharacterized protein</fullName>
    </submittedName>
</protein>
<accession>A0A017T568</accession>
<dbReference type="AlphaFoldDB" id="A0A017T568"/>
<proteinExistence type="predicted"/>
<evidence type="ECO:0000313" key="2">
    <source>
        <dbReference type="EMBL" id="EYF04127.1"/>
    </source>
</evidence>
<dbReference type="OrthoDB" id="9830966at2"/>
<feature type="signal peptide" evidence="1">
    <location>
        <begin position="1"/>
        <end position="21"/>
    </location>
</feature>
<evidence type="ECO:0000313" key="3">
    <source>
        <dbReference type="Proteomes" id="UP000019678"/>
    </source>
</evidence>
<organism evidence="2 3">
    <name type="scientific">Chondromyces apiculatus DSM 436</name>
    <dbReference type="NCBI Taxonomy" id="1192034"/>
    <lineage>
        <taxon>Bacteria</taxon>
        <taxon>Pseudomonadati</taxon>
        <taxon>Myxococcota</taxon>
        <taxon>Polyangia</taxon>
        <taxon>Polyangiales</taxon>
        <taxon>Polyangiaceae</taxon>
        <taxon>Chondromyces</taxon>
    </lineage>
</organism>
<keyword evidence="3" id="KW-1185">Reference proteome</keyword>